<dbReference type="RefSeq" id="WP_209374730.1">
    <property type="nucleotide sequence ID" value="NZ_JAGIZA010000008.1"/>
</dbReference>
<reference evidence="1" key="1">
    <citation type="submission" date="2021-03" db="EMBL/GenBank/DDBJ databases">
        <authorList>
            <person name="So Y."/>
        </authorList>
    </citation>
    <scope>NUCLEOTIDE SEQUENCE</scope>
    <source>
        <strain evidence="1">SG15</strain>
    </source>
</reference>
<proteinExistence type="predicted"/>
<comment type="caution">
    <text evidence="1">The sequence shown here is derived from an EMBL/GenBank/DDBJ whole genome shotgun (WGS) entry which is preliminary data.</text>
</comment>
<keyword evidence="2" id="KW-1185">Reference proteome</keyword>
<evidence type="ECO:0000313" key="2">
    <source>
        <dbReference type="Proteomes" id="UP000677537"/>
    </source>
</evidence>
<name>A0A940MZE8_9PROT</name>
<evidence type="ECO:0000313" key="1">
    <source>
        <dbReference type="EMBL" id="MBP0493982.1"/>
    </source>
</evidence>
<dbReference type="AlphaFoldDB" id="A0A940MZE8"/>
<organism evidence="1 2">
    <name type="scientific">Roseomonas indoligenes</name>
    <dbReference type="NCBI Taxonomy" id="2820811"/>
    <lineage>
        <taxon>Bacteria</taxon>
        <taxon>Pseudomonadati</taxon>
        <taxon>Pseudomonadota</taxon>
        <taxon>Alphaproteobacteria</taxon>
        <taxon>Acetobacterales</taxon>
        <taxon>Roseomonadaceae</taxon>
        <taxon>Roseomonas</taxon>
    </lineage>
</organism>
<protein>
    <submittedName>
        <fullName evidence="1">Uncharacterized protein</fullName>
    </submittedName>
</protein>
<accession>A0A940MZE8</accession>
<dbReference type="Proteomes" id="UP000677537">
    <property type="component" value="Unassembled WGS sequence"/>
</dbReference>
<sequence>MYEGSSLINDMGHSEPAEMVIGCGPLNGPSYRYRNATIDGNLPGTLFRITMAGHVIDGWSGMCRLQDAVGLVDAAHSRLERAMQLLSPVLPGQETLGQRVQRSLSVYRSGPDRSN</sequence>
<gene>
    <name evidence="1" type="ORF">J5Y10_14450</name>
</gene>
<dbReference type="EMBL" id="JAGIZA010000008">
    <property type="protein sequence ID" value="MBP0493982.1"/>
    <property type="molecule type" value="Genomic_DNA"/>
</dbReference>